<comment type="subunit">
    <text evidence="11">Interacts with BST2 (via cytoplasmic domain). Interacts (probably via PDZ-binding motif) with SHANK3 (via PDZ domain); the interaction takes place in dendritic spines and promotes GRIA1 exocytosis.</text>
</comment>
<gene>
    <name evidence="18" type="ORF">G4P62_011611</name>
</gene>
<feature type="compositionally biased region" description="Polar residues" evidence="15">
    <location>
        <begin position="537"/>
        <end position="547"/>
    </location>
</feature>
<evidence type="ECO:0000259" key="16">
    <source>
        <dbReference type="PROSITE" id="PS50238"/>
    </source>
</evidence>
<feature type="compositionally biased region" description="Basic and acidic residues" evidence="15">
    <location>
        <begin position="483"/>
        <end position="496"/>
    </location>
</feature>
<dbReference type="GO" id="GO:0032956">
    <property type="term" value="P:regulation of actin cytoskeleton organization"/>
    <property type="evidence" value="ECO:0007669"/>
    <property type="project" value="TreeGrafter"/>
</dbReference>
<feature type="domain" description="Rho-GAP" evidence="16">
    <location>
        <begin position="262"/>
        <end position="452"/>
    </location>
</feature>
<dbReference type="GO" id="GO:0043197">
    <property type="term" value="C:dendritic spine"/>
    <property type="evidence" value="ECO:0007669"/>
    <property type="project" value="UniProtKB-SubCell"/>
</dbReference>
<dbReference type="AlphaFoldDB" id="A0A9D3BDV2"/>
<dbReference type="Gene3D" id="1.10.555.10">
    <property type="entry name" value="Rho GTPase activation protein"/>
    <property type="match status" value="1"/>
</dbReference>
<evidence type="ECO:0000256" key="10">
    <source>
        <dbReference type="ARBA" id="ARBA00059236"/>
    </source>
</evidence>
<protein>
    <recommendedName>
        <fullName evidence="12">Rho GTPase-activating protein 44</fullName>
    </recommendedName>
    <alternativeName>
        <fullName evidence="13">Rho-type GTPase-activating protein RICH2</fullName>
    </alternativeName>
    <alternativeName>
        <fullName evidence="14">RhoGAP interacting with CIP4 homologs protein 2</fullName>
    </alternativeName>
</protein>
<evidence type="ECO:0000256" key="6">
    <source>
        <dbReference type="ARBA" id="ARBA00022753"/>
    </source>
</evidence>
<evidence type="ECO:0000259" key="17">
    <source>
        <dbReference type="PROSITE" id="PS51021"/>
    </source>
</evidence>
<evidence type="ECO:0000313" key="18">
    <source>
        <dbReference type="EMBL" id="KAF7203573.1"/>
    </source>
</evidence>
<comment type="caution">
    <text evidence="18">The sequence shown here is derived from an EMBL/GenBank/DDBJ whole genome shotgun (WGS) entry which is preliminary data.</text>
</comment>
<dbReference type="GO" id="GO:0048786">
    <property type="term" value="C:presynaptic active zone"/>
    <property type="evidence" value="ECO:0007669"/>
    <property type="project" value="TreeGrafter"/>
</dbReference>
<evidence type="ECO:0000313" key="19">
    <source>
        <dbReference type="Proteomes" id="UP000822369"/>
    </source>
</evidence>
<dbReference type="Proteomes" id="UP000822369">
    <property type="component" value="Chromosome 16"/>
</dbReference>
<keyword evidence="8" id="KW-0966">Cell projection</keyword>
<evidence type="ECO:0000256" key="11">
    <source>
        <dbReference type="ARBA" id="ARBA00063387"/>
    </source>
</evidence>
<dbReference type="GO" id="GO:0055037">
    <property type="term" value="C:recycling endosome"/>
    <property type="evidence" value="ECO:0007669"/>
    <property type="project" value="UniProtKB-SubCell"/>
</dbReference>
<comment type="subcellular location">
    <subcellularLocation>
        <location evidence="2">Cell projection</location>
        <location evidence="2">Dendrite</location>
    </subcellularLocation>
    <subcellularLocation>
        <location evidence="3">Cell projection</location>
        <location evidence="3">Dendritic spine</location>
    </subcellularLocation>
    <subcellularLocation>
        <location evidence="9">Presynapse</location>
    </subcellularLocation>
    <subcellularLocation>
        <location evidence="1">Recycling endosome</location>
    </subcellularLocation>
</comment>
<dbReference type="EMBL" id="JAAVVJ010000016">
    <property type="protein sequence ID" value="KAF7203573.1"/>
    <property type="molecule type" value="Genomic_DNA"/>
</dbReference>
<dbReference type="SUPFAM" id="SSF48350">
    <property type="entry name" value="GTPase activation domain, GAP"/>
    <property type="match status" value="1"/>
</dbReference>
<keyword evidence="4" id="KW-0343">GTPase activation</keyword>
<evidence type="ECO:0000256" key="15">
    <source>
        <dbReference type="SAM" id="MobiDB-lite"/>
    </source>
</evidence>
<dbReference type="PANTHER" id="PTHR14130">
    <property type="entry name" value="3BP-1 RELATED RHOGAP"/>
    <property type="match status" value="1"/>
</dbReference>
<dbReference type="GO" id="GO:0098886">
    <property type="term" value="P:modification of dendritic spine"/>
    <property type="evidence" value="ECO:0007669"/>
    <property type="project" value="TreeGrafter"/>
</dbReference>
<dbReference type="GO" id="GO:0061001">
    <property type="term" value="P:regulation of dendritic spine morphogenesis"/>
    <property type="evidence" value="ECO:0007669"/>
    <property type="project" value="TreeGrafter"/>
</dbReference>
<dbReference type="InterPro" id="IPR047165">
    <property type="entry name" value="RHG17/44/SH3BP1-like"/>
</dbReference>
<evidence type="ECO:0000256" key="2">
    <source>
        <dbReference type="ARBA" id="ARBA00004279"/>
    </source>
</evidence>
<dbReference type="InterPro" id="IPR000198">
    <property type="entry name" value="RhoGAP_dom"/>
</dbReference>
<evidence type="ECO:0000256" key="14">
    <source>
        <dbReference type="ARBA" id="ARBA00076927"/>
    </source>
</evidence>
<dbReference type="GO" id="GO:0014069">
    <property type="term" value="C:postsynaptic density"/>
    <property type="evidence" value="ECO:0007669"/>
    <property type="project" value="TreeGrafter"/>
</dbReference>
<reference evidence="18" key="1">
    <citation type="submission" date="2020-03" db="EMBL/GenBank/DDBJ databases">
        <title>Intra-Species Differences in Population Size shape Life History and Genome Evolution.</title>
        <authorList>
            <person name="Willemsen D."/>
            <person name="Cui R."/>
            <person name="Valenzano D.R."/>
        </authorList>
    </citation>
    <scope>NUCLEOTIDE SEQUENCE</scope>
    <source>
        <strain evidence="18">GRZ</strain>
        <tissue evidence="18">Whole</tissue>
    </source>
</reference>
<evidence type="ECO:0000256" key="5">
    <source>
        <dbReference type="ARBA" id="ARBA00022553"/>
    </source>
</evidence>
<feature type="compositionally biased region" description="Polar residues" evidence="15">
    <location>
        <begin position="471"/>
        <end position="480"/>
    </location>
</feature>
<accession>A0A9D3BDV2</accession>
<dbReference type="InterPro" id="IPR027267">
    <property type="entry name" value="AH/BAR_dom_sf"/>
</dbReference>
<dbReference type="GO" id="GO:0007165">
    <property type="term" value="P:signal transduction"/>
    <property type="evidence" value="ECO:0007669"/>
    <property type="project" value="InterPro"/>
</dbReference>
<evidence type="ECO:0000256" key="4">
    <source>
        <dbReference type="ARBA" id="ARBA00022468"/>
    </source>
</evidence>
<dbReference type="GO" id="GO:0005096">
    <property type="term" value="F:GTPase activator activity"/>
    <property type="evidence" value="ECO:0007669"/>
    <property type="project" value="UniProtKB-KW"/>
</dbReference>
<dbReference type="GO" id="GO:0035021">
    <property type="term" value="P:negative regulation of Rac protein signal transduction"/>
    <property type="evidence" value="ECO:0007669"/>
    <property type="project" value="TreeGrafter"/>
</dbReference>
<evidence type="ECO:0000256" key="7">
    <source>
        <dbReference type="ARBA" id="ARBA00023018"/>
    </source>
</evidence>
<feature type="compositionally biased region" description="Polar residues" evidence="15">
    <location>
        <begin position="576"/>
        <end position="585"/>
    </location>
</feature>
<dbReference type="InterPro" id="IPR008936">
    <property type="entry name" value="Rho_GTPase_activation_prot"/>
</dbReference>
<dbReference type="PANTHER" id="PTHR14130:SF13">
    <property type="entry name" value="RHO GTPASE-ACTIVATING PROTEIN 44"/>
    <property type="match status" value="1"/>
</dbReference>
<dbReference type="Gene3D" id="1.20.1270.60">
    <property type="entry name" value="Arfaptin homology (AH) domain/BAR domain"/>
    <property type="match status" value="1"/>
</dbReference>
<evidence type="ECO:0000256" key="1">
    <source>
        <dbReference type="ARBA" id="ARBA00004172"/>
    </source>
</evidence>
<organism evidence="18 19">
    <name type="scientific">Nothobranchius furzeri</name>
    <name type="common">Turquoise killifish</name>
    <dbReference type="NCBI Taxonomy" id="105023"/>
    <lineage>
        <taxon>Eukaryota</taxon>
        <taxon>Metazoa</taxon>
        <taxon>Chordata</taxon>
        <taxon>Craniata</taxon>
        <taxon>Vertebrata</taxon>
        <taxon>Euteleostomi</taxon>
        <taxon>Actinopterygii</taxon>
        <taxon>Neopterygii</taxon>
        <taxon>Teleostei</taxon>
        <taxon>Neoteleostei</taxon>
        <taxon>Acanthomorphata</taxon>
        <taxon>Ovalentaria</taxon>
        <taxon>Atherinomorphae</taxon>
        <taxon>Cyprinodontiformes</taxon>
        <taxon>Nothobranchiidae</taxon>
        <taxon>Nothobranchius</taxon>
    </lineage>
</organism>
<keyword evidence="5" id="KW-0597">Phosphoprotein</keyword>
<sequence length="743" mass="82137">MWKRKLINRTIGSRRNSSLLAEKTEVLSDDLLQVEKRLELVKQVSHSAHKKLTACLQGQQGVDVDKKSVRSPSKKLPLTTLAQCLVEGAVVLGDETLLGKMLKLCGETQDKLAQELILFELTTEKDVIEPLSDLAEVEIPNIQKQRKHLAKLVLDMDSARTRFYQSSKSSGMSSTLQPTGAKADHLREEMEEAANRMEICRDQLSADMYSFVAKEIDYASYFQTLIEAQAEYHRKSLELLQSVLPLIKAHQESWVEKPCYGKPLEEHLALSERDIAFPIEACVTMLLECGMQEEGLFRIAPSASKLKKLKASLDCGVLDVQEFSVDPHAIAGALKSYLRELPEPLMTFELYNNWIQASNLQDQEKRLQALMGACEKLPPANNKNFKYLIKFLSKLTEYQDVNKMTPGNIAIVLGPNLLWTHNEGNITEMMTTVSLQIVGIIEPIIQHADWFFPGEIEFNITGNYGSPVHTNHNANYSSMPSPDMDHLDRRQNDQSRRPLSVATDNMMLEFYKKDGYESSFSTLKNKELSPVIGQKGLQASMTSSGPPQHSEHSPHSLRRAKKLAPIPPKGPYCQTGAMSDQSTGQPSPVSLSPTPPSTPSPYGFSYPQGYATIGSPSQIQTATTPSLSSPPSLAGTLTKPRPTPKPPRQRPSLPPPPQPPSTPGTSPQPLEVSSSLLDGLPPGESMSTDLPDSLCNLNIPIINVELDGVWDLTNISHFRNSVAQFESNNSGVDSDDDSESTVL</sequence>
<evidence type="ECO:0000256" key="9">
    <source>
        <dbReference type="ARBA" id="ARBA00034106"/>
    </source>
</evidence>
<dbReference type="GO" id="GO:0031256">
    <property type="term" value="C:leading edge membrane"/>
    <property type="evidence" value="ECO:0007669"/>
    <property type="project" value="TreeGrafter"/>
</dbReference>
<dbReference type="PROSITE" id="PS50238">
    <property type="entry name" value="RHOGAP"/>
    <property type="match status" value="1"/>
</dbReference>
<proteinExistence type="predicted"/>
<dbReference type="Pfam" id="PF00620">
    <property type="entry name" value="RhoGAP"/>
    <property type="match status" value="1"/>
</dbReference>
<feature type="region of interest" description="Disordered" evidence="15">
    <location>
        <begin position="471"/>
        <end position="501"/>
    </location>
</feature>
<evidence type="ECO:0000256" key="13">
    <source>
        <dbReference type="ARBA" id="ARBA00074989"/>
    </source>
</evidence>
<feature type="domain" description="BAR" evidence="17">
    <location>
        <begin position="16"/>
        <end position="256"/>
    </location>
</feature>
<evidence type="ECO:0000256" key="3">
    <source>
        <dbReference type="ARBA" id="ARBA00004552"/>
    </source>
</evidence>
<dbReference type="PROSITE" id="PS51021">
    <property type="entry name" value="BAR"/>
    <property type="match status" value="1"/>
</dbReference>
<feature type="region of interest" description="Disordered" evidence="15">
    <location>
        <begin position="537"/>
        <end position="688"/>
    </location>
</feature>
<dbReference type="SUPFAM" id="SSF103657">
    <property type="entry name" value="BAR/IMD domain-like"/>
    <property type="match status" value="1"/>
</dbReference>
<evidence type="ECO:0000256" key="8">
    <source>
        <dbReference type="ARBA" id="ARBA00023273"/>
    </source>
</evidence>
<dbReference type="FunFam" id="1.10.555.10:FF:000001">
    <property type="entry name" value="Rho GTPase activating protein 44"/>
    <property type="match status" value="1"/>
</dbReference>
<evidence type="ECO:0000256" key="12">
    <source>
        <dbReference type="ARBA" id="ARBA00070278"/>
    </source>
</evidence>
<dbReference type="FunFam" id="1.20.1270.60:FF:000018">
    <property type="entry name" value="Rho GTPase activating protein 44"/>
    <property type="match status" value="1"/>
</dbReference>
<feature type="compositionally biased region" description="Pro residues" evidence="15">
    <location>
        <begin position="652"/>
        <end position="662"/>
    </location>
</feature>
<name>A0A9D3BDV2_NOTFU</name>
<dbReference type="InterPro" id="IPR004148">
    <property type="entry name" value="BAR_dom"/>
</dbReference>
<feature type="compositionally biased region" description="Low complexity" evidence="15">
    <location>
        <begin position="621"/>
        <end position="640"/>
    </location>
</feature>
<dbReference type="SMART" id="SM00324">
    <property type="entry name" value="RhoGAP"/>
    <property type="match status" value="1"/>
</dbReference>
<keyword evidence="6" id="KW-0967">Endosome</keyword>
<dbReference type="SMART" id="SM00721">
    <property type="entry name" value="BAR"/>
    <property type="match status" value="1"/>
</dbReference>
<comment type="function">
    <text evidence="10">GTPase-activating protein (GAP) that stimulates the GTPase activity of Rho-type GTPases. Thereby, controls Rho-type GTPases cycling between their active GTP-bound and inactive GDP-bound states. Acts as a GAP at least for CDC42 and RAC1. In neurons, is involved in dendritic spine formation and synaptic plasticity in a specific RAC1-GAP activity. Limits the initiation of exploratory dendritic filopodia. Recruited to actin-patches that seed filopodia, binds specifically to plasma membrane sections that are deformed inward by acto-myosin mediated contractile forces. Acts through GAP activity on RAC1 to reduce actin polymerization necessary for filopodia formation. In association with SHANK3, promotes GRIA1 exocytosis from recycling endosomes and spine morphological changes associated to long-term potentiation.</text>
</comment>
<dbReference type="Pfam" id="PF03114">
    <property type="entry name" value="BAR"/>
    <property type="match status" value="1"/>
</dbReference>
<keyword evidence="7" id="KW-0770">Synapse</keyword>
<dbReference type="GO" id="GO:0098887">
    <property type="term" value="P:neurotransmitter receptor transport, endosome to postsynaptic membrane"/>
    <property type="evidence" value="ECO:0007669"/>
    <property type="project" value="TreeGrafter"/>
</dbReference>